<dbReference type="InterPro" id="IPR007060">
    <property type="entry name" value="FtsL/DivIC"/>
</dbReference>
<proteinExistence type="predicted"/>
<dbReference type="AlphaFoldDB" id="A0A0G0YZB8"/>
<evidence type="ECO:0000313" key="1">
    <source>
        <dbReference type="EMBL" id="KKS41910.1"/>
    </source>
</evidence>
<comment type="caution">
    <text evidence="1">The sequence shown here is derived from an EMBL/GenBank/DDBJ whole genome shotgun (WGS) entry which is preliminary data.</text>
</comment>
<evidence type="ECO:0000313" key="2">
    <source>
        <dbReference type="Proteomes" id="UP000034875"/>
    </source>
</evidence>
<protein>
    <submittedName>
        <fullName evidence="1">Septum formation initiator</fullName>
    </submittedName>
</protein>
<dbReference type="EMBL" id="LCCZ01000050">
    <property type="protein sequence ID" value="KKS41910.1"/>
    <property type="molecule type" value="Genomic_DNA"/>
</dbReference>
<dbReference type="Pfam" id="PF04977">
    <property type="entry name" value="DivIC"/>
    <property type="match status" value="1"/>
</dbReference>
<reference evidence="1 2" key="1">
    <citation type="journal article" date="2015" name="Nature">
        <title>rRNA introns, odd ribosomes, and small enigmatic genomes across a large radiation of phyla.</title>
        <authorList>
            <person name="Brown C.T."/>
            <person name="Hug L.A."/>
            <person name="Thomas B.C."/>
            <person name="Sharon I."/>
            <person name="Castelle C.J."/>
            <person name="Singh A."/>
            <person name="Wilkins M.J."/>
            <person name="Williams K.H."/>
            <person name="Banfield J.F."/>
        </authorList>
    </citation>
    <scope>NUCLEOTIDE SEQUENCE [LARGE SCALE GENOMIC DNA]</scope>
</reference>
<gene>
    <name evidence="1" type="ORF">UV05_C0050G0001</name>
</gene>
<name>A0A0G0YZB8_9BACT</name>
<dbReference type="Proteomes" id="UP000034875">
    <property type="component" value="Unassembled WGS sequence"/>
</dbReference>
<organism evidence="1 2">
    <name type="scientific">candidate division CPR1 bacterium GW2011_GWA2_42_17</name>
    <dbReference type="NCBI Taxonomy" id="1618341"/>
    <lineage>
        <taxon>Bacteria</taxon>
        <taxon>candidate division CPR1</taxon>
    </lineage>
</organism>
<accession>A0A0G0YZB8</accession>
<sequence>MVLPQKLLTTGLIVILLVVILSLSRSLYQTFNLMQAQKKVDQEIILLQKEKDALINTLGKKNSNEYLERVARDKLLMLKPGEKTVILPLNQDQSQITALGDQQGVDLLGLSNFEKWQRLFLP</sequence>